<proteinExistence type="predicted"/>
<dbReference type="PANTHER" id="PTHR33608:SF12">
    <property type="entry name" value="DUF58 DOMAIN-CONTAINING PROTEIN"/>
    <property type="match status" value="1"/>
</dbReference>
<dbReference type="RefSeq" id="WP_119910119.1">
    <property type="nucleotide sequence ID" value="NZ_QZCH01000007.1"/>
</dbReference>
<evidence type="ECO:0000259" key="1">
    <source>
        <dbReference type="Pfam" id="PF01882"/>
    </source>
</evidence>
<dbReference type="InterPro" id="IPR002881">
    <property type="entry name" value="DUF58"/>
</dbReference>
<dbReference type="AlphaFoldDB" id="A0A418YGG2"/>
<name>A0A418YGG2_9GAMM</name>
<evidence type="ECO:0000313" key="3">
    <source>
        <dbReference type="Proteomes" id="UP000283255"/>
    </source>
</evidence>
<dbReference type="OrthoDB" id="9776116at2"/>
<keyword evidence="3" id="KW-1185">Reference proteome</keyword>
<protein>
    <submittedName>
        <fullName evidence="2">DUF58 domain-containing protein</fullName>
    </submittedName>
</protein>
<dbReference type="Proteomes" id="UP000283255">
    <property type="component" value="Unassembled WGS sequence"/>
</dbReference>
<accession>A0A418YGG2</accession>
<dbReference type="Pfam" id="PF01882">
    <property type="entry name" value="DUF58"/>
    <property type="match status" value="1"/>
</dbReference>
<evidence type="ECO:0000313" key="2">
    <source>
        <dbReference type="EMBL" id="RJG48678.1"/>
    </source>
</evidence>
<reference evidence="2 3" key="1">
    <citation type="submission" date="2018-09" db="EMBL/GenBank/DDBJ databases">
        <authorList>
            <person name="Wang F."/>
        </authorList>
    </citation>
    <scope>NUCLEOTIDE SEQUENCE [LARGE SCALE GENOMIC DNA]</scope>
    <source>
        <strain evidence="2 3">PLHSC7-2</strain>
    </source>
</reference>
<reference evidence="2 3" key="2">
    <citation type="submission" date="2019-01" db="EMBL/GenBank/DDBJ databases">
        <title>Motilimonas pumilus sp. nov., isolated from the gut of sea cucumber (Apostichopus japonicus).</title>
        <authorList>
            <person name="Wang F.-Q."/>
            <person name="Ren L.-H."/>
            <person name="Lin Y.-W."/>
            <person name="Sun G.-H."/>
            <person name="Du Z.-J."/>
            <person name="Zhao J.-X."/>
            <person name="Liu X.-J."/>
            <person name="Liu L.-J."/>
        </authorList>
    </citation>
    <scope>NUCLEOTIDE SEQUENCE [LARGE SCALE GENOMIC DNA]</scope>
    <source>
        <strain evidence="2 3">PLHSC7-2</strain>
    </source>
</reference>
<dbReference type="EMBL" id="QZCH01000007">
    <property type="protein sequence ID" value="RJG48678.1"/>
    <property type="molecule type" value="Genomic_DNA"/>
</dbReference>
<sequence>MIHPALPHSNGIAVSLKELLSYQKNKPAKASQGMGGRTLAGPYRSLIKGRGMEFDEVRHYQPGDDVRSIDWRVTARTGSTHTKVFKEEKERPVFILVDLSDSMTFGSTLLYKSVQAAHLAALLAWQAKQRNDRVGAVLFNQAEHLELKPKARTTGVLQLLHGLCSLQQQQPSIFQQEDTKLVAHSHEQFTAELTRLRRLAHTGSQIHLISDFASLTEQGEKQLALMQRHNQVSAWQIEDPLEISLPKSAKGQLKIRSFFGESLLNLSQQRQTYADAAQAKRDQLSHRLKRRAISHHTISAGLPLLEQM</sequence>
<comment type="caution">
    <text evidence="2">The sequence shown here is derived from an EMBL/GenBank/DDBJ whole genome shotgun (WGS) entry which is preliminary data.</text>
</comment>
<feature type="domain" description="DUF58" evidence="1">
    <location>
        <begin position="56"/>
        <end position="281"/>
    </location>
</feature>
<dbReference type="InterPro" id="IPR036465">
    <property type="entry name" value="vWFA_dom_sf"/>
</dbReference>
<dbReference type="PANTHER" id="PTHR33608">
    <property type="entry name" value="BLL2464 PROTEIN"/>
    <property type="match status" value="1"/>
</dbReference>
<dbReference type="SUPFAM" id="SSF53300">
    <property type="entry name" value="vWA-like"/>
    <property type="match status" value="1"/>
</dbReference>
<gene>
    <name evidence="2" type="ORF">D1Z90_07400</name>
</gene>
<organism evidence="2 3">
    <name type="scientific">Motilimonas pumila</name>
    <dbReference type="NCBI Taxonomy" id="2303987"/>
    <lineage>
        <taxon>Bacteria</taxon>
        <taxon>Pseudomonadati</taxon>
        <taxon>Pseudomonadota</taxon>
        <taxon>Gammaproteobacteria</taxon>
        <taxon>Alteromonadales</taxon>
        <taxon>Alteromonadales genera incertae sedis</taxon>
        <taxon>Motilimonas</taxon>
    </lineage>
</organism>